<name>A0A6L3NAF4_9BURK</name>
<dbReference type="InterPro" id="IPR030400">
    <property type="entry name" value="Sedolisin_dom"/>
</dbReference>
<feature type="binding site" evidence="1">
    <location>
        <position position="106"/>
    </location>
    <ligand>
        <name>Ca(2+)</name>
        <dbReference type="ChEBI" id="CHEBI:29108"/>
    </ligand>
</feature>
<dbReference type="SUPFAM" id="SSF52743">
    <property type="entry name" value="Subtilisin-like"/>
    <property type="match status" value="1"/>
</dbReference>
<evidence type="ECO:0000259" key="2">
    <source>
        <dbReference type="PROSITE" id="PS51695"/>
    </source>
</evidence>
<feature type="domain" description="Peptidase S53" evidence="2">
    <location>
        <begin position="1"/>
        <end position="141"/>
    </location>
</feature>
<dbReference type="InterPro" id="IPR050819">
    <property type="entry name" value="Tripeptidyl-peptidase_I"/>
</dbReference>
<dbReference type="EMBL" id="VZOL01000521">
    <property type="protein sequence ID" value="KAB0655314.1"/>
    <property type="molecule type" value="Genomic_DNA"/>
</dbReference>
<feature type="binding site" evidence="1">
    <location>
        <position position="121"/>
    </location>
    <ligand>
        <name>Ca(2+)</name>
        <dbReference type="ChEBI" id="CHEBI:29108"/>
    </ligand>
</feature>
<accession>A0A6L3NAF4</accession>
<keyword evidence="1" id="KW-0106">Calcium</keyword>
<feature type="non-terminal residue" evidence="3">
    <location>
        <position position="1"/>
    </location>
</feature>
<protein>
    <submittedName>
        <fullName evidence="3">Peptidase S53</fullName>
    </submittedName>
</protein>
<organism evidence="3 4">
    <name type="scientific">Burkholderia territorii</name>
    <dbReference type="NCBI Taxonomy" id="1503055"/>
    <lineage>
        <taxon>Bacteria</taxon>
        <taxon>Pseudomonadati</taxon>
        <taxon>Pseudomonadota</taxon>
        <taxon>Betaproteobacteria</taxon>
        <taxon>Burkholderiales</taxon>
        <taxon>Burkholderiaceae</taxon>
        <taxon>Burkholderia</taxon>
        <taxon>Burkholderia cepacia complex</taxon>
    </lineage>
</organism>
<feature type="binding site" evidence="1">
    <location>
        <position position="119"/>
    </location>
    <ligand>
        <name>Ca(2+)</name>
        <dbReference type="ChEBI" id="CHEBI:29108"/>
    </ligand>
</feature>
<keyword evidence="1" id="KW-0479">Metal-binding</keyword>
<comment type="cofactor">
    <cofactor evidence="1">
        <name>Ca(2+)</name>
        <dbReference type="ChEBI" id="CHEBI:29108"/>
    </cofactor>
    <text evidence="1">Binds 1 Ca(2+) ion per subunit.</text>
</comment>
<dbReference type="GO" id="GO:0004252">
    <property type="term" value="F:serine-type endopeptidase activity"/>
    <property type="evidence" value="ECO:0007669"/>
    <property type="project" value="InterPro"/>
</dbReference>
<reference evidence="3 4" key="1">
    <citation type="submission" date="2019-09" db="EMBL/GenBank/DDBJ databases">
        <title>Draft genome sequences of 48 bacterial type strains from the CCUG.</title>
        <authorList>
            <person name="Tunovic T."/>
            <person name="Pineiro-Iglesias B."/>
            <person name="Unosson C."/>
            <person name="Inganas E."/>
            <person name="Ohlen M."/>
            <person name="Cardew S."/>
            <person name="Jensie-Markopoulos S."/>
            <person name="Salva-Serra F."/>
            <person name="Jaen-Luchoro D."/>
            <person name="Karlsson R."/>
            <person name="Svensson-Stadler L."/>
            <person name="Chun J."/>
            <person name="Moore E."/>
        </authorList>
    </citation>
    <scope>NUCLEOTIDE SEQUENCE [LARGE SCALE GENOMIC DNA]</scope>
    <source>
        <strain evidence="3 4">CCUG 65687</strain>
    </source>
</reference>
<dbReference type="Proteomes" id="UP000473571">
    <property type="component" value="Unassembled WGS sequence"/>
</dbReference>
<dbReference type="AlphaFoldDB" id="A0A6L3NAF4"/>
<dbReference type="PANTHER" id="PTHR14218">
    <property type="entry name" value="PROTEASE S8 TRIPEPTIDYL PEPTIDASE I CLN2"/>
    <property type="match status" value="1"/>
</dbReference>
<dbReference type="PANTHER" id="PTHR14218:SF15">
    <property type="entry name" value="TRIPEPTIDYL-PEPTIDASE 1"/>
    <property type="match status" value="1"/>
</dbReference>
<evidence type="ECO:0000313" key="4">
    <source>
        <dbReference type="Proteomes" id="UP000473571"/>
    </source>
</evidence>
<dbReference type="Gene3D" id="3.40.50.200">
    <property type="entry name" value="Peptidase S8/S53 domain"/>
    <property type="match status" value="1"/>
</dbReference>
<proteinExistence type="predicted"/>
<dbReference type="InterPro" id="IPR036852">
    <property type="entry name" value="Peptidase_S8/S53_dom_sf"/>
</dbReference>
<evidence type="ECO:0000256" key="1">
    <source>
        <dbReference type="PROSITE-ProRule" id="PRU01032"/>
    </source>
</evidence>
<dbReference type="GO" id="GO:0006508">
    <property type="term" value="P:proteolysis"/>
    <property type="evidence" value="ECO:0007669"/>
    <property type="project" value="InterPro"/>
</dbReference>
<dbReference type="GO" id="GO:0008240">
    <property type="term" value="F:tripeptidyl-peptidase activity"/>
    <property type="evidence" value="ECO:0007669"/>
    <property type="project" value="TreeGrafter"/>
</dbReference>
<feature type="binding site" evidence="1">
    <location>
        <position position="105"/>
    </location>
    <ligand>
        <name>Ca(2+)</name>
        <dbReference type="ChEBI" id="CHEBI:29108"/>
    </ligand>
</feature>
<dbReference type="PROSITE" id="PS51695">
    <property type="entry name" value="SEDOLISIN"/>
    <property type="match status" value="1"/>
</dbReference>
<gene>
    <name evidence="3" type="ORF">F7R13_25815</name>
</gene>
<evidence type="ECO:0000313" key="3">
    <source>
        <dbReference type="EMBL" id="KAB0655314.1"/>
    </source>
</evidence>
<sequence length="144" mass="13896">AGGGAGGGGVSTLFDLPAWQQGLTVALADGSSTPLAKRGVPDVAGDASPQTGYEVSVAGTPAVMGGTSAVAPLWAALIARINASAGTSAGWINPTLYKNPGALRDITKGSNGTYAAASGWDACTGLGSPDGAKLAAILARKPSS</sequence>
<comment type="caution">
    <text evidence="1">Lacks conserved residue(s) required for the propagation of feature annotation.</text>
</comment>
<comment type="caution">
    <text evidence="3">The sequence shown here is derived from an EMBL/GenBank/DDBJ whole genome shotgun (WGS) entry which is preliminary data.</text>
</comment>
<dbReference type="GO" id="GO:0046872">
    <property type="term" value="F:metal ion binding"/>
    <property type="evidence" value="ECO:0007669"/>
    <property type="project" value="UniProtKB-UniRule"/>
</dbReference>